<evidence type="ECO:0000313" key="1">
    <source>
        <dbReference type="EMBL" id="MBO0930439.1"/>
    </source>
</evidence>
<dbReference type="PANTHER" id="PTHR36452">
    <property type="entry name" value="CHROMOSOME 12, WHOLE GENOME SHOTGUN SEQUENCE"/>
    <property type="match status" value="1"/>
</dbReference>
<dbReference type="RefSeq" id="WP_207334402.1">
    <property type="nucleotide sequence ID" value="NZ_JAFMYU010000003.1"/>
</dbReference>
<keyword evidence="2" id="KW-1185">Reference proteome</keyword>
<dbReference type="AlphaFoldDB" id="A0A939G1S7"/>
<protein>
    <submittedName>
        <fullName evidence="1">DUF2461 domain-containing protein</fullName>
    </submittedName>
</protein>
<dbReference type="EMBL" id="JAFMYU010000003">
    <property type="protein sequence ID" value="MBO0930439.1"/>
    <property type="molecule type" value="Genomic_DNA"/>
</dbReference>
<evidence type="ECO:0000313" key="2">
    <source>
        <dbReference type="Proteomes" id="UP000664795"/>
    </source>
</evidence>
<accession>A0A939G1S7</accession>
<dbReference type="NCBIfam" id="TIGR02453">
    <property type="entry name" value="TIGR02453 family protein"/>
    <property type="match status" value="1"/>
</dbReference>
<dbReference type="PIRSF" id="PIRSF028451">
    <property type="entry name" value="UCP028451"/>
    <property type="match status" value="1"/>
</dbReference>
<proteinExistence type="predicted"/>
<gene>
    <name evidence="1" type="ORF">J2I48_05500</name>
</gene>
<dbReference type="Proteomes" id="UP000664795">
    <property type="component" value="Unassembled WGS sequence"/>
</dbReference>
<organism evidence="1 2">
    <name type="scientific">Fibrella aquatilis</name>
    <dbReference type="NCBI Taxonomy" id="2817059"/>
    <lineage>
        <taxon>Bacteria</taxon>
        <taxon>Pseudomonadati</taxon>
        <taxon>Bacteroidota</taxon>
        <taxon>Cytophagia</taxon>
        <taxon>Cytophagales</taxon>
        <taxon>Spirosomataceae</taxon>
        <taxon>Fibrella</taxon>
    </lineage>
</organism>
<dbReference type="InterPro" id="IPR012808">
    <property type="entry name" value="CHP02453"/>
</dbReference>
<comment type="caution">
    <text evidence="1">The sequence shown here is derived from an EMBL/GenBank/DDBJ whole genome shotgun (WGS) entry which is preliminary data.</text>
</comment>
<reference evidence="1 2" key="1">
    <citation type="submission" date="2021-03" db="EMBL/GenBank/DDBJ databases">
        <title>Fibrella sp. HMF5036 genome sequencing and assembly.</title>
        <authorList>
            <person name="Kang H."/>
            <person name="Kim H."/>
            <person name="Bae S."/>
            <person name="Joh K."/>
        </authorList>
    </citation>
    <scope>NUCLEOTIDE SEQUENCE [LARGE SCALE GENOMIC DNA]</scope>
    <source>
        <strain evidence="1 2">HMF5036</strain>
    </source>
</reference>
<dbReference type="InterPro" id="IPR015996">
    <property type="entry name" value="UCP028451"/>
</dbReference>
<name>A0A939G1S7_9BACT</name>
<dbReference type="Pfam" id="PF09365">
    <property type="entry name" value="DUF2461"/>
    <property type="match status" value="1"/>
</dbReference>
<dbReference type="PANTHER" id="PTHR36452:SF1">
    <property type="entry name" value="DUF2461 DOMAIN-CONTAINING PROTEIN"/>
    <property type="match status" value="1"/>
</dbReference>
<sequence length="220" mass="24279">MLKPATIAFLRNLKANNNKPWFDENRAAYDAAKADFVGLVGELITGLSQLDPAIAETPLEAKKCIFRINRDVRFSKDKAPYKNHFGAWFNIGGKALNSAGYYLHLEPGGAFVAGGLYMPEPPLLATVRQEIDYNLPHFEAIVNEATFQKQFGGLSREEALSRPPKGYLPDNPAIEFLKLKSFTASSPLPDKLLTKAELPAHMLAAYASLQPLISFLNQSL</sequence>